<dbReference type="InterPro" id="IPR029044">
    <property type="entry name" value="Nucleotide-diphossugar_trans"/>
</dbReference>
<dbReference type="PANTHER" id="PTHR48090">
    <property type="entry name" value="UNDECAPRENYL-PHOSPHATE 4-DEOXY-4-FORMAMIDO-L-ARABINOSE TRANSFERASE-RELATED"/>
    <property type="match status" value="1"/>
</dbReference>
<evidence type="ECO:0000256" key="2">
    <source>
        <dbReference type="ARBA" id="ARBA00022676"/>
    </source>
</evidence>
<dbReference type="InterPro" id="IPR001173">
    <property type="entry name" value="Glyco_trans_2-like"/>
</dbReference>
<evidence type="ECO:0000256" key="5">
    <source>
        <dbReference type="ARBA" id="ARBA00022989"/>
    </source>
</evidence>
<dbReference type="InterPro" id="IPR050256">
    <property type="entry name" value="Glycosyltransferase_2"/>
</dbReference>
<comment type="subcellular location">
    <subcellularLocation>
        <location evidence="1">Membrane</location>
        <topology evidence="1">Multi-pass membrane protein</topology>
    </subcellularLocation>
</comment>
<reference evidence="9" key="1">
    <citation type="submission" date="2018-02" db="EMBL/GenBank/DDBJ databases">
        <authorList>
            <person name="Kim S.-K."/>
            <person name="Jung H.-I."/>
            <person name="Lee S.-W."/>
        </authorList>
    </citation>
    <scope>NUCLEOTIDE SEQUENCE</scope>
    <source>
        <strain evidence="9">SK3146</strain>
    </source>
</reference>
<evidence type="ECO:0000256" key="3">
    <source>
        <dbReference type="ARBA" id="ARBA00022679"/>
    </source>
</evidence>
<keyword evidence="5 7" id="KW-1133">Transmembrane helix</keyword>
<gene>
    <name evidence="9" type="ORF">SK3146_03091</name>
</gene>
<evidence type="ECO:0000256" key="6">
    <source>
        <dbReference type="ARBA" id="ARBA00023136"/>
    </source>
</evidence>
<dbReference type="Gene3D" id="3.90.550.10">
    <property type="entry name" value="Spore Coat Polysaccharide Biosynthesis Protein SpsA, Chain A"/>
    <property type="match status" value="1"/>
</dbReference>
<dbReference type="SUPFAM" id="SSF53448">
    <property type="entry name" value="Nucleotide-diphospho-sugar transferases"/>
    <property type="match status" value="1"/>
</dbReference>
<evidence type="ECO:0000313" key="9">
    <source>
        <dbReference type="EMBL" id="UQZ83884.1"/>
    </source>
</evidence>
<keyword evidence="10" id="KW-1185">Reference proteome</keyword>
<reference evidence="9" key="2">
    <citation type="journal article" date="2021" name="J Anim Sci Technol">
        <title>Complete genome sequence of Paenibacillus konkukensis sp. nov. SK3146 as a potential probiotic strain.</title>
        <authorList>
            <person name="Jung H.I."/>
            <person name="Park S."/>
            <person name="Niu K.M."/>
            <person name="Lee S.W."/>
            <person name="Kothari D."/>
            <person name="Yi K.J."/>
            <person name="Kim S.K."/>
        </authorList>
    </citation>
    <scope>NUCLEOTIDE SEQUENCE</scope>
    <source>
        <strain evidence="9">SK3146</strain>
    </source>
</reference>
<dbReference type="RefSeq" id="WP_249865857.1">
    <property type="nucleotide sequence ID" value="NZ_CP027059.1"/>
</dbReference>
<keyword evidence="6 7" id="KW-0472">Membrane</keyword>
<feature type="domain" description="Glycosyltransferase 2-like" evidence="8">
    <location>
        <begin position="14"/>
        <end position="149"/>
    </location>
</feature>
<dbReference type="Proteomes" id="UP001057134">
    <property type="component" value="Chromosome"/>
</dbReference>
<name>A0ABY4RQA3_9BACL</name>
<evidence type="ECO:0000256" key="7">
    <source>
        <dbReference type="SAM" id="Phobius"/>
    </source>
</evidence>
<organism evidence="9 10">
    <name type="scientific">Paenibacillus konkukensis</name>
    <dbReference type="NCBI Taxonomy" id="2020716"/>
    <lineage>
        <taxon>Bacteria</taxon>
        <taxon>Bacillati</taxon>
        <taxon>Bacillota</taxon>
        <taxon>Bacilli</taxon>
        <taxon>Bacillales</taxon>
        <taxon>Paenibacillaceae</taxon>
        <taxon>Paenibacillus</taxon>
    </lineage>
</organism>
<dbReference type="Pfam" id="PF00535">
    <property type="entry name" value="Glycos_transf_2"/>
    <property type="match status" value="1"/>
</dbReference>
<dbReference type="CDD" id="cd04187">
    <property type="entry name" value="DPM1_like_bac"/>
    <property type="match status" value="1"/>
</dbReference>
<evidence type="ECO:0000256" key="1">
    <source>
        <dbReference type="ARBA" id="ARBA00004141"/>
    </source>
</evidence>
<evidence type="ECO:0000313" key="10">
    <source>
        <dbReference type="Proteomes" id="UP001057134"/>
    </source>
</evidence>
<keyword evidence="4 7" id="KW-0812">Transmembrane</keyword>
<evidence type="ECO:0000256" key="4">
    <source>
        <dbReference type="ARBA" id="ARBA00022692"/>
    </source>
</evidence>
<accession>A0ABY4RQA3</accession>
<proteinExistence type="predicted"/>
<sequence>MDNKPLTKLKSVAVVIPMYNEEIGIIENLTQITQMLRSYEKTLKVSFAFICVDDGSRDLTPSLVRDFCRHTYGCELISLTRNFGKEGAIEAGLVQANAADAIVVMDCDLQHPPELVESMVKLWQSGIDVVEAVKIDRGVETRSYKRMASLFYQLFGKLSGIDLKDRCDFKLLDAKVVRAYLNLNEKNRFFRGLIQWMGYPTAQIPFVVPERKGGGTRWSVFRLFRLSVTALTAFSSAPLQIVTVLGSSLSLSVLCLGFILWY</sequence>
<protein>
    <recommendedName>
        <fullName evidence="8">Glycosyltransferase 2-like domain-containing protein</fullName>
    </recommendedName>
</protein>
<feature type="transmembrane region" description="Helical" evidence="7">
    <location>
        <begin position="241"/>
        <end position="261"/>
    </location>
</feature>
<dbReference type="PANTHER" id="PTHR48090:SF1">
    <property type="entry name" value="PROPHAGE BACTOPRENOL GLUCOSYL TRANSFERASE HOMOLOG"/>
    <property type="match status" value="1"/>
</dbReference>
<keyword evidence="2" id="KW-0328">Glycosyltransferase</keyword>
<keyword evidence="3" id="KW-0808">Transferase</keyword>
<dbReference type="EMBL" id="CP027059">
    <property type="protein sequence ID" value="UQZ83884.1"/>
    <property type="molecule type" value="Genomic_DNA"/>
</dbReference>
<evidence type="ECO:0000259" key="8">
    <source>
        <dbReference type="Pfam" id="PF00535"/>
    </source>
</evidence>